<comment type="function">
    <text evidence="1 7">Involved in ribosome biogenesis; more specifically in 18S rRNA pseudouridylation and in cleavage of pre-rRNA.</text>
</comment>
<evidence type="ECO:0000256" key="4">
    <source>
        <dbReference type="ARBA" id="ARBA00022517"/>
    </source>
</evidence>
<keyword evidence="6 7" id="KW-0687">Ribonucleoprotein</keyword>
<evidence type="ECO:0000256" key="2">
    <source>
        <dbReference type="ARBA" id="ARBA00009462"/>
    </source>
</evidence>
<dbReference type="RefSeq" id="WP_209489260.1">
    <property type="nucleotide sequence ID" value="NZ_JAGGLC010000001.1"/>
</dbReference>
<gene>
    <name evidence="7" type="primary">nop10</name>
    <name evidence="9" type="ORF">J2753_000023</name>
</gene>
<organism evidence="9 10">
    <name type="scientific">Halolamina salifodinae</name>
    <dbReference type="NCBI Taxonomy" id="1202767"/>
    <lineage>
        <taxon>Archaea</taxon>
        <taxon>Methanobacteriati</taxon>
        <taxon>Methanobacteriota</taxon>
        <taxon>Stenosarchaea group</taxon>
        <taxon>Halobacteria</taxon>
        <taxon>Halobacteriales</taxon>
        <taxon>Haloferacaceae</taxon>
    </lineage>
</organism>
<sequence>MTKSDIHVCSAWASEDESDRAGESGEHDRPVYTLSDRCPDCGAEAVNASPAPFDPADPYGKYRRRARDDGPDTA</sequence>
<comment type="caution">
    <text evidence="9">The sequence shown here is derived from an EMBL/GenBank/DDBJ whole genome shotgun (WGS) entry which is preliminary data.</text>
</comment>
<dbReference type="InterPro" id="IPR036756">
    <property type="entry name" value="H/ACA_rnp_Nop10_sf"/>
</dbReference>
<evidence type="ECO:0000256" key="1">
    <source>
        <dbReference type="ARBA" id="ARBA00002325"/>
    </source>
</evidence>
<dbReference type="Proteomes" id="UP000823736">
    <property type="component" value="Unassembled WGS sequence"/>
</dbReference>
<dbReference type="NCBIfam" id="NF009623">
    <property type="entry name" value="PRK13130.1"/>
    <property type="match status" value="1"/>
</dbReference>
<keyword evidence="10" id="KW-1185">Reference proteome</keyword>
<keyword evidence="4 7" id="KW-0690">Ribosome biogenesis</keyword>
<dbReference type="Pfam" id="PF04135">
    <property type="entry name" value="Nop10p"/>
    <property type="match status" value="1"/>
</dbReference>
<evidence type="ECO:0000256" key="7">
    <source>
        <dbReference type="HAMAP-Rule" id="MF_00803"/>
    </source>
</evidence>
<evidence type="ECO:0000256" key="3">
    <source>
        <dbReference type="ARBA" id="ARBA00018821"/>
    </source>
</evidence>
<dbReference type="GO" id="GO:1990904">
    <property type="term" value="C:ribonucleoprotein complex"/>
    <property type="evidence" value="ECO:0007669"/>
    <property type="project" value="UniProtKB-KW"/>
</dbReference>
<dbReference type="OrthoDB" id="7259at2157"/>
<evidence type="ECO:0000256" key="5">
    <source>
        <dbReference type="ARBA" id="ARBA00022552"/>
    </source>
</evidence>
<feature type="compositionally biased region" description="Basic and acidic residues" evidence="8">
    <location>
        <begin position="19"/>
        <end position="30"/>
    </location>
</feature>
<evidence type="ECO:0000256" key="8">
    <source>
        <dbReference type="SAM" id="MobiDB-lite"/>
    </source>
</evidence>
<protein>
    <recommendedName>
        <fullName evidence="3 7">Ribosome biogenesis protein Nop10</fullName>
    </recommendedName>
</protein>
<dbReference type="AlphaFoldDB" id="A0A8T4GT21"/>
<name>A0A8T4GT21_9EURY</name>
<reference evidence="9" key="1">
    <citation type="submission" date="2021-03" db="EMBL/GenBank/DDBJ databases">
        <title>Genomic Encyclopedia of Type Strains, Phase IV (KMG-IV): sequencing the most valuable type-strain genomes for metagenomic binning, comparative biology and taxonomic classification.</title>
        <authorList>
            <person name="Goeker M."/>
        </authorList>
    </citation>
    <scope>NUCLEOTIDE SEQUENCE</scope>
    <source>
        <strain evidence="9">DSM 26232</strain>
    </source>
</reference>
<dbReference type="Gene3D" id="2.20.28.40">
    <property type="entry name" value="H/ACA ribonucleoprotein complex, subunit Nop10"/>
    <property type="match status" value="1"/>
</dbReference>
<dbReference type="InterPro" id="IPR007264">
    <property type="entry name" value="H/ACA_rnp_Nop10"/>
</dbReference>
<dbReference type="GO" id="GO:0001522">
    <property type="term" value="P:pseudouridine synthesis"/>
    <property type="evidence" value="ECO:0007669"/>
    <property type="project" value="InterPro"/>
</dbReference>
<evidence type="ECO:0000313" key="9">
    <source>
        <dbReference type="EMBL" id="MBP1985550.1"/>
    </source>
</evidence>
<dbReference type="GO" id="GO:0030515">
    <property type="term" value="F:snoRNA binding"/>
    <property type="evidence" value="ECO:0007669"/>
    <property type="project" value="InterPro"/>
</dbReference>
<dbReference type="HAMAP" id="MF_00803">
    <property type="entry name" value="Nop10"/>
    <property type="match status" value="1"/>
</dbReference>
<dbReference type="InterPro" id="IPR023532">
    <property type="entry name" value="Nop10_arc-typ"/>
</dbReference>
<dbReference type="SUPFAM" id="SSF144210">
    <property type="entry name" value="Nop10-like SnoRNP"/>
    <property type="match status" value="1"/>
</dbReference>
<comment type="similarity">
    <text evidence="2 7">Belongs to the NOP10 family.</text>
</comment>
<evidence type="ECO:0000256" key="6">
    <source>
        <dbReference type="ARBA" id="ARBA00023274"/>
    </source>
</evidence>
<dbReference type="EMBL" id="JAGGLC010000001">
    <property type="protein sequence ID" value="MBP1985550.1"/>
    <property type="molecule type" value="Genomic_DNA"/>
</dbReference>
<feature type="region of interest" description="Disordered" evidence="8">
    <location>
        <begin position="1"/>
        <end position="74"/>
    </location>
</feature>
<accession>A0A8T4GT21</accession>
<evidence type="ECO:0000313" key="10">
    <source>
        <dbReference type="Proteomes" id="UP000823736"/>
    </source>
</evidence>
<dbReference type="GO" id="GO:0006364">
    <property type="term" value="P:rRNA processing"/>
    <property type="evidence" value="ECO:0007669"/>
    <property type="project" value="UniProtKB-UniRule"/>
</dbReference>
<keyword evidence="5 7" id="KW-0698">rRNA processing</keyword>
<proteinExistence type="inferred from homology"/>